<dbReference type="EMBL" id="JAGQLI010000065">
    <property type="protein sequence ID" value="MCA9379043.1"/>
    <property type="molecule type" value="Genomic_DNA"/>
</dbReference>
<comment type="caution">
    <text evidence="2">The sequence shown here is derived from an EMBL/GenBank/DDBJ whole genome shotgun (WGS) entry which is preliminary data.</text>
</comment>
<sequence>MSETQQSMVAVVFAALFLGFMLFVWNEVPRDEREMQLMLHADRIAFLIGAGVMAVILMIQSINNVADPVLAGILGLMVVVKVAAALWPRLR</sequence>
<evidence type="ECO:0000313" key="3">
    <source>
        <dbReference type="Proteomes" id="UP000760819"/>
    </source>
</evidence>
<reference evidence="2" key="2">
    <citation type="journal article" date="2021" name="Microbiome">
        <title>Successional dynamics and alternative stable states in a saline activated sludge microbial community over 9 years.</title>
        <authorList>
            <person name="Wang Y."/>
            <person name="Ye J."/>
            <person name="Ju F."/>
            <person name="Liu L."/>
            <person name="Boyd J.A."/>
            <person name="Deng Y."/>
            <person name="Parks D.H."/>
            <person name="Jiang X."/>
            <person name="Yin X."/>
            <person name="Woodcroft B.J."/>
            <person name="Tyson G.W."/>
            <person name="Hugenholtz P."/>
            <person name="Polz M.F."/>
            <person name="Zhang T."/>
        </authorList>
    </citation>
    <scope>NUCLEOTIDE SEQUENCE</scope>
    <source>
        <strain evidence="2">HKST-UBA12</strain>
    </source>
</reference>
<protein>
    <submittedName>
        <fullName evidence="2">Uncharacterized protein</fullName>
    </submittedName>
</protein>
<name>A0A955I9A4_9BACT</name>
<feature type="transmembrane region" description="Helical" evidence="1">
    <location>
        <begin position="44"/>
        <end position="62"/>
    </location>
</feature>
<feature type="transmembrane region" description="Helical" evidence="1">
    <location>
        <begin position="6"/>
        <end position="24"/>
    </location>
</feature>
<dbReference type="AlphaFoldDB" id="A0A955I9A4"/>
<proteinExistence type="predicted"/>
<reference evidence="2" key="1">
    <citation type="submission" date="2020-04" db="EMBL/GenBank/DDBJ databases">
        <authorList>
            <person name="Zhang T."/>
        </authorList>
    </citation>
    <scope>NUCLEOTIDE SEQUENCE</scope>
    <source>
        <strain evidence="2">HKST-UBA12</strain>
    </source>
</reference>
<evidence type="ECO:0000313" key="2">
    <source>
        <dbReference type="EMBL" id="MCA9379043.1"/>
    </source>
</evidence>
<keyword evidence="1" id="KW-0472">Membrane</keyword>
<feature type="transmembrane region" description="Helical" evidence="1">
    <location>
        <begin position="68"/>
        <end position="87"/>
    </location>
</feature>
<dbReference type="Proteomes" id="UP000760819">
    <property type="component" value="Unassembled WGS sequence"/>
</dbReference>
<evidence type="ECO:0000256" key="1">
    <source>
        <dbReference type="SAM" id="Phobius"/>
    </source>
</evidence>
<organism evidence="2 3">
    <name type="scientific">Candidatus Dojkabacteria bacterium</name>
    <dbReference type="NCBI Taxonomy" id="2099670"/>
    <lineage>
        <taxon>Bacteria</taxon>
        <taxon>Candidatus Dojkabacteria</taxon>
    </lineage>
</organism>
<keyword evidence="1" id="KW-1133">Transmembrane helix</keyword>
<accession>A0A955I9A4</accession>
<keyword evidence="1" id="KW-0812">Transmembrane</keyword>
<gene>
    <name evidence="2" type="ORF">KC640_01310</name>
</gene>